<dbReference type="Proteomes" id="UP000237423">
    <property type="component" value="Unassembled WGS sequence"/>
</dbReference>
<dbReference type="RefSeq" id="WP_103975884.1">
    <property type="nucleotide sequence ID" value="NZ_PGFZ01000026.1"/>
</dbReference>
<gene>
    <name evidence="1" type="ORF">AADEFJLK_04491</name>
</gene>
<reference evidence="1 2" key="1">
    <citation type="submission" date="2017-11" db="EMBL/GenBank/DDBJ databases">
        <title>Draft Genome Sequence of Methylobacter psychrotolerans Sph1T, an Obligate Methanotroph from Low-Temperature Environments.</title>
        <authorList>
            <person name="Oshkin I.Y."/>
            <person name="Miroshnikov K."/>
            <person name="Belova S.E."/>
            <person name="Korzhenkov A."/>
            <person name="Toshchakov S.V."/>
            <person name="Dedysh S.N."/>
        </authorList>
    </citation>
    <scope>NUCLEOTIDE SEQUENCE [LARGE SCALE GENOMIC DNA]</scope>
    <source>
        <strain evidence="1 2">Sph1</strain>
    </source>
</reference>
<evidence type="ECO:0000313" key="2">
    <source>
        <dbReference type="Proteomes" id="UP000237423"/>
    </source>
</evidence>
<dbReference type="EMBL" id="PGFZ01000026">
    <property type="protein sequence ID" value="POZ49731.1"/>
    <property type="molecule type" value="Genomic_DNA"/>
</dbReference>
<comment type="caution">
    <text evidence="1">The sequence shown here is derived from an EMBL/GenBank/DDBJ whole genome shotgun (WGS) entry which is preliminary data.</text>
</comment>
<accession>A0A2S5CG00</accession>
<proteinExistence type="predicted"/>
<organism evidence="1 2">
    <name type="scientific">Methylovulum psychrotolerans</name>
    <dbReference type="NCBI Taxonomy" id="1704499"/>
    <lineage>
        <taxon>Bacteria</taxon>
        <taxon>Pseudomonadati</taxon>
        <taxon>Pseudomonadota</taxon>
        <taxon>Gammaproteobacteria</taxon>
        <taxon>Methylococcales</taxon>
        <taxon>Methylococcaceae</taxon>
        <taxon>Methylovulum</taxon>
    </lineage>
</organism>
<protein>
    <submittedName>
        <fullName evidence="1">Uncharacterized protein</fullName>
    </submittedName>
</protein>
<sequence>MLRSLLENIETFRQSRTLQISHKPNGDLQITNSPPLKSKGLYWIYTNYTINDLKNCTPSPQESSINIAELAKLHENLTHVSQFSSDGFSLVYNGIATSDTLPLQKRIHQHFNGGEGNGCLSIKKSSLSNLSKWRITAPAIDTDDLAGFIIPREFAVIASASLAGGSAQGAVFLILQCGQLLSQNLRGTIDRLMVAFGWLGVRIPS</sequence>
<name>A0A2S5CG00_9GAMM</name>
<evidence type="ECO:0000313" key="1">
    <source>
        <dbReference type="EMBL" id="POZ49731.1"/>
    </source>
</evidence>
<dbReference type="AlphaFoldDB" id="A0A2S5CG00"/>